<protein>
    <submittedName>
        <fullName evidence="4">Glucokinase</fullName>
    </submittedName>
</protein>
<dbReference type="Gene3D" id="3.40.367.20">
    <property type="match status" value="1"/>
</dbReference>
<reference evidence="4" key="1">
    <citation type="submission" date="2020-07" db="EMBL/GenBank/DDBJ databases">
        <title>Huge and variable diversity of episymbiotic CPR bacteria and DPANN archaea in groundwater ecosystems.</title>
        <authorList>
            <person name="He C.Y."/>
            <person name="Keren R."/>
            <person name="Whittaker M."/>
            <person name="Farag I.F."/>
            <person name="Doudna J."/>
            <person name="Cate J.H.D."/>
            <person name="Banfield J.F."/>
        </authorList>
    </citation>
    <scope>NUCLEOTIDE SEQUENCE</scope>
    <source>
        <strain evidence="4">NC_groundwater_1586_Pr3_B-0.1um_66_15</strain>
    </source>
</reference>
<dbReference type="GO" id="GO:0004340">
    <property type="term" value="F:glucokinase activity"/>
    <property type="evidence" value="ECO:0007669"/>
    <property type="project" value="InterPro"/>
</dbReference>
<keyword evidence="2" id="KW-0418">Kinase</keyword>
<dbReference type="GO" id="GO:0005524">
    <property type="term" value="F:ATP binding"/>
    <property type="evidence" value="ECO:0007669"/>
    <property type="project" value="InterPro"/>
</dbReference>
<gene>
    <name evidence="4" type="ORF">HY834_20235</name>
</gene>
<evidence type="ECO:0000313" key="5">
    <source>
        <dbReference type="Proteomes" id="UP000782610"/>
    </source>
</evidence>
<dbReference type="InterPro" id="IPR003836">
    <property type="entry name" value="Glucokinase"/>
</dbReference>
<keyword evidence="1" id="KW-0808">Transferase</keyword>
<comment type="similarity">
    <text evidence="3">Belongs to the bacterial glucokinase family.</text>
</comment>
<dbReference type="InterPro" id="IPR050201">
    <property type="entry name" value="Bacterial_glucokinase"/>
</dbReference>
<dbReference type="PANTHER" id="PTHR47690:SF1">
    <property type="entry name" value="GLUCOKINASE"/>
    <property type="match status" value="1"/>
</dbReference>
<dbReference type="Proteomes" id="UP000782610">
    <property type="component" value="Unassembled WGS sequence"/>
</dbReference>
<dbReference type="GO" id="GO:0005536">
    <property type="term" value="F:D-glucose binding"/>
    <property type="evidence" value="ECO:0007669"/>
    <property type="project" value="InterPro"/>
</dbReference>
<proteinExistence type="inferred from homology"/>
<dbReference type="AlphaFoldDB" id="A0A933L826"/>
<dbReference type="SUPFAM" id="SSF53067">
    <property type="entry name" value="Actin-like ATPase domain"/>
    <property type="match status" value="1"/>
</dbReference>
<comment type="caution">
    <text evidence="4">The sequence shown here is derived from an EMBL/GenBank/DDBJ whole genome shotgun (WGS) entry which is preliminary data.</text>
</comment>
<dbReference type="EMBL" id="JACRAF010000068">
    <property type="protein sequence ID" value="MBI4924070.1"/>
    <property type="molecule type" value="Genomic_DNA"/>
</dbReference>
<dbReference type="GO" id="GO:0006096">
    <property type="term" value="P:glycolytic process"/>
    <property type="evidence" value="ECO:0007669"/>
    <property type="project" value="InterPro"/>
</dbReference>
<dbReference type="PANTHER" id="PTHR47690">
    <property type="entry name" value="GLUCOKINASE"/>
    <property type="match status" value="1"/>
</dbReference>
<dbReference type="Gene3D" id="3.30.420.40">
    <property type="match status" value="1"/>
</dbReference>
<dbReference type="GO" id="GO:0005829">
    <property type="term" value="C:cytosol"/>
    <property type="evidence" value="ECO:0007669"/>
    <property type="project" value="TreeGrafter"/>
</dbReference>
<name>A0A933L826_9HYPH</name>
<sequence length="334" mass="34849">MNDHSRQALVGAIGRAYISLAVADIDELTVSNFALLNTPDFDNPMQAVERYLTSIPRCPNKVGLAVAGDVAGDAVQMSYKGWTITKNDVRAATGADYVTFVNDFEAVALSLPHLTDYDLHTIVPGHPAPYANRVVIAAGTGLGVAGLIHAGEDWLPVRGEGGHVAFGAQPAGEFDVRTAFAPDAFVSADDVFSGRGLVALYTALARSKSLEVASPGARKIAQMGLAREDAVAVEALDLMATWLGRFAGDMALIYGARGGVYLAGGLASNIIPALETGRFRDAFEAKGPFGAYLGGMPVHAIKTGADAGLRGAAVALARSLPSRTVPQRRASDRA</sequence>
<evidence type="ECO:0000256" key="1">
    <source>
        <dbReference type="ARBA" id="ARBA00022679"/>
    </source>
</evidence>
<evidence type="ECO:0000313" key="4">
    <source>
        <dbReference type="EMBL" id="MBI4924070.1"/>
    </source>
</evidence>
<dbReference type="CDD" id="cd24008">
    <property type="entry name" value="ASKHA_NBD_GLK"/>
    <property type="match status" value="1"/>
</dbReference>
<organism evidence="4 5">
    <name type="scientific">Devosia nanyangense</name>
    <dbReference type="NCBI Taxonomy" id="1228055"/>
    <lineage>
        <taxon>Bacteria</taxon>
        <taxon>Pseudomonadati</taxon>
        <taxon>Pseudomonadota</taxon>
        <taxon>Alphaproteobacteria</taxon>
        <taxon>Hyphomicrobiales</taxon>
        <taxon>Devosiaceae</taxon>
        <taxon>Devosia</taxon>
    </lineage>
</organism>
<evidence type="ECO:0000256" key="2">
    <source>
        <dbReference type="ARBA" id="ARBA00022777"/>
    </source>
</evidence>
<evidence type="ECO:0000256" key="3">
    <source>
        <dbReference type="RuleBase" id="RU004046"/>
    </source>
</evidence>
<dbReference type="Pfam" id="PF02685">
    <property type="entry name" value="Glucokinase"/>
    <property type="match status" value="1"/>
</dbReference>
<accession>A0A933L826</accession>
<dbReference type="InterPro" id="IPR043129">
    <property type="entry name" value="ATPase_NBD"/>
</dbReference>